<dbReference type="STRING" id="97972.A0A2V1E198"/>
<proteinExistence type="predicted"/>
<keyword evidence="2" id="KW-0472">Membrane</keyword>
<feature type="region of interest" description="Disordered" evidence="1">
    <location>
        <begin position="1"/>
        <end position="30"/>
    </location>
</feature>
<keyword evidence="2" id="KW-1133">Transmembrane helix</keyword>
<feature type="transmembrane region" description="Helical" evidence="2">
    <location>
        <begin position="351"/>
        <end position="373"/>
    </location>
</feature>
<keyword evidence="4" id="KW-1185">Reference proteome</keyword>
<organism evidence="3 4">
    <name type="scientific">Periconia macrospinosa</name>
    <dbReference type="NCBI Taxonomy" id="97972"/>
    <lineage>
        <taxon>Eukaryota</taxon>
        <taxon>Fungi</taxon>
        <taxon>Dikarya</taxon>
        <taxon>Ascomycota</taxon>
        <taxon>Pezizomycotina</taxon>
        <taxon>Dothideomycetes</taxon>
        <taxon>Pleosporomycetidae</taxon>
        <taxon>Pleosporales</taxon>
        <taxon>Massarineae</taxon>
        <taxon>Periconiaceae</taxon>
        <taxon>Periconia</taxon>
    </lineage>
</organism>
<evidence type="ECO:0000313" key="4">
    <source>
        <dbReference type="Proteomes" id="UP000244855"/>
    </source>
</evidence>
<dbReference type="AlphaFoldDB" id="A0A2V1E198"/>
<dbReference type="EMBL" id="KZ805325">
    <property type="protein sequence ID" value="PVI04076.1"/>
    <property type="molecule type" value="Genomic_DNA"/>
</dbReference>
<feature type="compositionally biased region" description="Low complexity" evidence="1">
    <location>
        <begin position="385"/>
        <end position="394"/>
    </location>
</feature>
<feature type="region of interest" description="Disordered" evidence="1">
    <location>
        <begin position="383"/>
        <end position="404"/>
    </location>
</feature>
<sequence length="495" mass="53658">MSKYCPVSRRNRPRLGSLRQSQHAQTKVLHHPPCPRSRIHLFFVIVVFHHNMPIILPTIPAGGRSPTYNLTDYSHSTVFTVTHTKPLSTLDYTVPALTTAFTAPTSCADRWVVRGKTWGPATFGGVRINAAWDIYKIGPQSHEIQDPWYEGCQAYSQVPAIYSPGMCPDGQTVAEITEHRTLGTTGTGMDSYWQASCCPSGMGFGKVKHARCQMTYATSTMAYFPMTSKVSGQSDDSTFYEATITKTVGSQSGKPVIETSKQTSVTTLAAGYAIQDPVVVAWQRNDLDLFPAAYASSLASQIGVPFTATNAAPGTTPNIPGPTGTPNSSSSNNTSHSSPQHSSELSFPAKVGVIVGSIGGLLVLCTVLICILLRQRRRRRDLTVPPHHTTNNNNDETSSKWWRTRGTDGTGAGVFGFVHSRRQMLSNSSERLELDGSSKTAMPVEMESPAPSPRPRYTEKGNSGVWARRAELEGANAGRGYCELSGEEAVKRGGK</sequence>
<keyword evidence="2" id="KW-0812">Transmembrane</keyword>
<accession>A0A2V1E198</accession>
<dbReference type="Proteomes" id="UP000244855">
    <property type="component" value="Unassembled WGS sequence"/>
</dbReference>
<evidence type="ECO:0000313" key="3">
    <source>
        <dbReference type="EMBL" id="PVI04076.1"/>
    </source>
</evidence>
<evidence type="ECO:0000256" key="2">
    <source>
        <dbReference type="SAM" id="Phobius"/>
    </source>
</evidence>
<reference evidence="3 4" key="1">
    <citation type="journal article" date="2018" name="Sci. Rep.">
        <title>Comparative genomics provides insights into the lifestyle and reveals functional heterogeneity of dark septate endophytic fungi.</title>
        <authorList>
            <person name="Knapp D.G."/>
            <person name="Nemeth J.B."/>
            <person name="Barry K."/>
            <person name="Hainaut M."/>
            <person name="Henrissat B."/>
            <person name="Johnson J."/>
            <person name="Kuo A."/>
            <person name="Lim J.H.P."/>
            <person name="Lipzen A."/>
            <person name="Nolan M."/>
            <person name="Ohm R.A."/>
            <person name="Tamas L."/>
            <person name="Grigoriev I.V."/>
            <person name="Spatafora J.W."/>
            <person name="Nagy L.G."/>
            <person name="Kovacs G.M."/>
        </authorList>
    </citation>
    <scope>NUCLEOTIDE SEQUENCE [LARGE SCALE GENOMIC DNA]</scope>
    <source>
        <strain evidence="3 4">DSE2036</strain>
    </source>
</reference>
<protein>
    <submittedName>
        <fullName evidence="3">Uncharacterized protein</fullName>
    </submittedName>
</protein>
<evidence type="ECO:0000256" key="1">
    <source>
        <dbReference type="SAM" id="MobiDB-lite"/>
    </source>
</evidence>
<name>A0A2V1E198_9PLEO</name>
<dbReference type="OrthoDB" id="4770059at2759"/>
<feature type="region of interest" description="Disordered" evidence="1">
    <location>
        <begin position="426"/>
        <end position="462"/>
    </location>
</feature>
<feature type="region of interest" description="Disordered" evidence="1">
    <location>
        <begin position="311"/>
        <end position="343"/>
    </location>
</feature>
<gene>
    <name evidence="3" type="ORF">DM02DRAFT_209496</name>
</gene>